<evidence type="ECO:0000313" key="2">
    <source>
        <dbReference type="Proteomes" id="UP000689195"/>
    </source>
</evidence>
<dbReference type="EMBL" id="CAJJDO010000151">
    <property type="protein sequence ID" value="CAD8208446.1"/>
    <property type="molecule type" value="Genomic_DNA"/>
</dbReference>
<organism evidence="1 2">
    <name type="scientific">Paramecium pentaurelia</name>
    <dbReference type="NCBI Taxonomy" id="43138"/>
    <lineage>
        <taxon>Eukaryota</taxon>
        <taxon>Sar</taxon>
        <taxon>Alveolata</taxon>
        <taxon>Ciliophora</taxon>
        <taxon>Intramacronucleata</taxon>
        <taxon>Oligohymenophorea</taxon>
        <taxon>Peniculida</taxon>
        <taxon>Parameciidae</taxon>
        <taxon>Paramecium</taxon>
    </lineage>
</organism>
<accession>A0A8S1Y338</accession>
<keyword evidence="2" id="KW-1185">Reference proteome</keyword>
<gene>
    <name evidence="1" type="ORF">PPENT_87.1.T1510001</name>
</gene>
<evidence type="ECO:0000313" key="1">
    <source>
        <dbReference type="EMBL" id="CAD8208446.1"/>
    </source>
</evidence>
<proteinExistence type="predicted"/>
<protein>
    <submittedName>
        <fullName evidence="1">Uncharacterized protein</fullName>
    </submittedName>
</protein>
<reference evidence="1" key="1">
    <citation type="submission" date="2021-01" db="EMBL/GenBank/DDBJ databases">
        <authorList>
            <consortium name="Genoscope - CEA"/>
            <person name="William W."/>
        </authorList>
    </citation>
    <scope>NUCLEOTIDE SEQUENCE</scope>
</reference>
<dbReference type="AlphaFoldDB" id="A0A8S1Y338"/>
<sequence length="194" mass="23352">MHDLLEYQIRFAKTMSKNEMTQVQYMQQGFYIKMKEQKTNRQMNFFIMMIKTELIKKILEVAHFSNKKFQIAADLYKVLVHSKNFDTQIFNIIIEILSKEENQNQDCLEFLKILKQNYAQNNNQIGNLSLLQKQKQLDAFEQTINQITRLINIIIKHDFHSINEFYTGTRQYIIQKIYQVVRIIEFLKFLVHSS</sequence>
<name>A0A8S1Y338_9CILI</name>
<comment type="caution">
    <text evidence="1">The sequence shown here is derived from an EMBL/GenBank/DDBJ whole genome shotgun (WGS) entry which is preliminary data.</text>
</comment>
<dbReference type="Proteomes" id="UP000689195">
    <property type="component" value="Unassembled WGS sequence"/>
</dbReference>